<dbReference type="SUPFAM" id="SSF48403">
    <property type="entry name" value="Ankyrin repeat"/>
    <property type="match status" value="1"/>
</dbReference>
<comment type="caution">
    <text evidence="4">The sequence shown here is derived from an EMBL/GenBank/DDBJ whole genome shotgun (WGS) entry which is preliminary data.</text>
</comment>
<dbReference type="PROSITE" id="PS50297">
    <property type="entry name" value="ANK_REP_REGION"/>
    <property type="match status" value="2"/>
</dbReference>
<keyword evidence="5" id="KW-1185">Reference proteome</keyword>
<evidence type="ECO:0000256" key="1">
    <source>
        <dbReference type="ARBA" id="ARBA00022737"/>
    </source>
</evidence>
<dbReference type="EMBL" id="CAVNYO010000421">
    <property type="protein sequence ID" value="CAK5277821.1"/>
    <property type="molecule type" value="Genomic_DNA"/>
</dbReference>
<evidence type="ECO:0000313" key="4">
    <source>
        <dbReference type="EMBL" id="CAK5277821.1"/>
    </source>
</evidence>
<dbReference type="AlphaFoldDB" id="A0AAD2HKT9"/>
<dbReference type="Gene3D" id="1.25.40.20">
    <property type="entry name" value="Ankyrin repeat-containing domain"/>
    <property type="match status" value="1"/>
</dbReference>
<organism evidence="4 5">
    <name type="scientific">Mycena citricolor</name>
    <dbReference type="NCBI Taxonomy" id="2018698"/>
    <lineage>
        <taxon>Eukaryota</taxon>
        <taxon>Fungi</taxon>
        <taxon>Dikarya</taxon>
        <taxon>Basidiomycota</taxon>
        <taxon>Agaricomycotina</taxon>
        <taxon>Agaricomycetes</taxon>
        <taxon>Agaricomycetidae</taxon>
        <taxon>Agaricales</taxon>
        <taxon>Marasmiineae</taxon>
        <taxon>Mycenaceae</taxon>
        <taxon>Mycena</taxon>
    </lineage>
</organism>
<name>A0AAD2HKT9_9AGAR</name>
<feature type="repeat" description="ANK" evidence="3">
    <location>
        <begin position="171"/>
        <end position="203"/>
    </location>
</feature>
<feature type="repeat" description="ANK" evidence="3">
    <location>
        <begin position="100"/>
        <end position="132"/>
    </location>
</feature>
<sequence length="349" mass="37600">CSSPTFTHLPSTPRMSGYLTGLPTELLLLISRDLSDGSLGSLAISCRGLNSVLQPDLDARLTPTVAEEVLLAACASGKVNTVLKVISPPYSVSLTLPPSSGNTPLQMAVSNRHRDVAQVLLSHGADPSFPRNDYENEPPLFLAAYNHDWDTMRLLLDHGADINAKYFFDGSTETVIHYASYIGDLERTQMLVARGASLEQRGTYGDALAHAVKGCHPAVVAFLLGAGANPNARANVVTGWLAGTPPGPTAGPVLLLALDLPMPGNSYYRQAESDNPWRGMPLNPARRDVIALLLAFGAEIDPTWTVIRTHLHALAESAPRDEDTYVKEIEDMLQEAQKVCSHVRGQYAL</sequence>
<dbReference type="PRINTS" id="PR01415">
    <property type="entry name" value="ANKYRIN"/>
</dbReference>
<dbReference type="Proteomes" id="UP001295794">
    <property type="component" value="Unassembled WGS sequence"/>
</dbReference>
<dbReference type="SMART" id="SM00248">
    <property type="entry name" value="ANK"/>
    <property type="match status" value="4"/>
</dbReference>
<gene>
    <name evidence="4" type="ORF">MYCIT1_LOCUS26955</name>
</gene>
<keyword evidence="2 3" id="KW-0040">ANK repeat</keyword>
<feature type="repeat" description="ANK" evidence="3">
    <location>
        <begin position="135"/>
        <end position="167"/>
    </location>
</feature>
<accession>A0AAD2HKT9</accession>
<proteinExistence type="predicted"/>
<protein>
    <recommendedName>
        <fullName evidence="6">Ankyrin</fullName>
    </recommendedName>
</protein>
<dbReference type="Pfam" id="PF12796">
    <property type="entry name" value="Ank_2"/>
    <property type="match status" value="1"/>
</dbReference>
<dbReference type="InterPro" id="IPR002110">
    <property type="entry name" value="Ankyrin_rpt"/>
</dbReference>
<keyword evidence="1" id="KW-0677">Repeat</keyword>
<evidence type="ECO:0000313" key="5">
    <source>
        <dbReference type="Proteomes" id="UP001295794"/>
    </source>
</evidence>
<dbReference type="InterPro" id="IPR036770">
    <property type="entry name" value="Ankyrin_rpt-contain_sf"/>
</dbReference>
<reference evidence="4" key="1">
    <citation type="submission" date="2023-11" db="EMBL/GenBank/DDBJ databases">
        <authorList>
            <person name="De Vega J J."/>
            <person name="De Vega J J."/>
        </authorList>
    </citation>
    <scope>NUCLEOTIDE SEQUENCE</scope>
</reference>
<dbReference type="PANTHER" id="PTHR24171">
    <property type="entry name" value="ANKYRIN REPEAT DOMAIN-CONTAINING PROTEIN 39-RELATED"/>
    <property type="match status" value="1"/>
</dbReference>
<evidence type="ECO:0000256" key="2">
    <source>
        <dbReference type="ARBA" id="ARBA00023043"/>
    </source>
</evidence>
<feature type="non-terminal residue" evidence="4">
    <location>
        <position position="1"/>
    </location>
</feature>
<dbReference type="PROSITE" id="PS50088">
    <property type="entry name" value="ANK_REPEAT"/>
    <property type="match status" value="3"/>
</dbReference>
<evidence type="ECO:0008006" key="6">
    <source>
        <dbReference type="Google" id="ProtNLM"/>
    </source>
</evidence>
<evidence type="ECO:0000256" key="3">
    <source>
        <dbReference type="PROSITE-ProRule" id="PRU00023"/>
    </source>
</evidence>